<dbReference type="GO" id="GO:0008168">
    <property type="term" value="F:methyltransferase activity"/>
    <property type="evidence" value="ECO:0007669"/>
    <property type="project" value="UniProtKB-KW"/>
</dbReference>
<comment type="caution">
    <text evidence="1">The sequence shown here is derived from an EMBL/GenBank/DDBJ whole genome shotgun (WGS) entry which is preliminary data.</text>
</comment>
<gene>
    <name evidence="1" type="ORF">E9531_05875</name>
</gene>
<dbReference type="SUPFAM" id="SSF53335">
    <property type="entry name" value="S-adenosyl-L-methionine-dependent methyltransferases"/>
    <property type="match status" value="1"/>
</dbReference>
<dbReference type="AlphaFoldDB" id="A0A4S8FAG0"/>
<dbReference type="InterPro" id="IPR029063">
    <property type="entry name" value="SAM-dependent_MTases_sf"/>
</dbReference>
<keyword evidence="2" id="KW-1185">Reference proteome</keyword>
<dbReference type="Pfam" id="PF13489">
    <property type="entry name" value="Methyltransf_23"/>
    <property type="match status" value="1"/>
</dbReference>
<name>A0A4S8FAG0_9BURK</name>
<keyword evidence="1" id="KW-0489">Methyltransferase</keyword>
<organism evidence="1 2">
    <name type="scientific">Lampropedia puyangensis</name>
    <dbReference type="NCBI Taxonomy" id="1330072"/>
    <lineage>
        <taxon>Bacteria</taxon>
        <taxon>Pseudomonadati</taxon>
        <taxon>Pseudomonadota</taxon>
        <taxon>Betaproteobacteria</taxon>
        <taxon>Burkholderiales</taxon>
        <taxon>Comamonadaceae</taxon>
        <taxon>Lampropedia</taxon>
    </lineage>
</organism>
<dbReference type="GO" id="GO:0032259">
    <property type="term" value="P:methylation"/>
    <property type="evidence" value="ECO:0007669"/>
    <property type="project" value="UniProtKB-KW"/>
</dbReference>
<dbReference type="EMBL" id="STFG01000004">
    <property type="protein sequence ID" value="THU03805.1"/>
    <property type="molecule type" value="Genomic_DNA"/>
</dbReference>
<dbReference type="RefSeq" id="WP_136572823.1">
    <property type="nucleotide sequence ID" value="NZ_STFG01000004.1"/>
</dbReference>
<dbReference type="Proteomes" id="UP000308917">
    <property type="component" value="Unassembled WGS sequence"/>
</dbReference>
<proteinExistence type="predicted"/>
<accession>A0A4S8FAG0</accession>
<dbReference type="OrthoDB" id="9816424at2"/>
<protein>
    <submittedName>
        <fullName evidence="1">Class I SAM-dependent methyltransferase</fullName>
    </submittedName>
</protein>
<evidence type="ECO:0000313" key="1">
    <source>
        <dbReference type="EMBL" id="THU03805.1"/>
    </source>
</evidence>
<sequence>MKKQVDKSHYEFRQYMTNERWASVWHQLDEVLKQKPESVLEIGPGPGIFKSAAKIFGVNVETLDLDPELNPDHVGSADAIPMPDHSFDVVCAFQVLEHMPFEISMKSLREMCRVAKKSVVISLPEAGRCWPNTLSIPYVRKIRFLLRNPFKKAEKHVFDGEHYWEIGKQGYELSSIVDAIRSNMPEYCRTTTYRVHENPYHRFFILDLVR</sequence>
<evidence type="ECO:0000313" key="2">
    <source>
        <dbReference type="Proteomes" id="UP000308917"/>
    </source>
</evidence>
<dbReference type="Gene3D" id="3.40.50.150">
    <property type="entry name" value="Vaccinia Virus protein VP39"/>
    <property type="match status" value="1"/>
</dbReference>
<reference evidence="1 2" key="1">
    <citation type="journal article" date="2015" name="Antonie Van Leeuwenhoek">
        <title>Lampropedia puyangensis sp. nov., isolated from symptomatic bark of Populus ? euramericana canker and emended description of Lampropedia hyalina (Ehrenberg 1832) Lee et al. 2004.</title>
        <authorList>
            <person name="Li Y."/>
            <person name="Wang T."/>
            <person name="Piao C.G."/>
            <person name="Wang L.F."/>
            <person name="Tian G.Z."/>
            <person name="Zhu T.H."/>
            <person name="Guo M.W."/>
        </authorList>
    </citation>
    <scope>NUCLEOTIDE SEQUENCE [LARGE SCALE GENOMIC DNA]</scope>
    <source>
        <strain evidence="1 2">2-bin</strain>
    </source>
</reference>
<keyword evidence="1" id="KW-0808">Transferase</keyword>